<gene>
    <name evidence="6" type="ORF">CTAYLR_010807</name>
</gene>
<keyword evidence="1" id="KW-0479">Metal-binding</keyword>
<accession>A0AAD7XGQ2</accession>
<evidence type="ECO:0000256" key="2">
    <source>
        <dbReference type="ARBA" id="ARBA00022771"/>
    </source>
</evidence>
<proteinExistence type="predicted"/>
<evidence type="ECO:0000256" key="1">
    <source>
        <dbReference type="ARBA" id="ARBA00022723"/>
    </source>
</evidence>
<sequence length="197" mass="21408">MQAVDGVRCIYGRRKRMLEPDERLELVSRARVIARKVWYLRHGAACDGQCRLRPCPKAIELVTHMRSCGAFVSASRGCRAPACAHAARLLHHPRTRAGSTGKGLVLRKDLLGNEKEEEDEENSPPKRVRFEIPPPRSAAADGGAASLPSTCPPPHHWALSQPAATASEYAEALVVVKDADGFAVPAPRTKKRPGPPS</sequence>
<dbReference type="GO" id="GO:0008270">
    <property type="term" value="F:zinc ion binding"/>
    <property type="evidence" value="ECO:0007669"/>
    <property type="project" value="UniProtKB-KW"/>
</dbReference>
<name>A0AAD7XGQ2_9STRA</name>
<dbReference type="Proteomes" id="UP001230188">
    <property type="component" value="Unassembled WGS sequence"/>
</dbReference>
<dbReference type="Pfam" id="PF02135">
    <property type="entry name" value="zf-TAZ"/>
    <property type="match status" value="1"/>
</dbReference>
<reference evidence="6" key="1">
    <citation type="submission" date="2023-01" db="EMBL/GenBank/DDBJ databases">
        <title>Metagenome sequencing of chrysophaentin producing Chrysophaeum taylorii.</title>
        <authorList>
            <person name="Davison J."/>
            <person name="Bewley C."/>
        </authorList>
    </citation>
    <scope>NUCLEOTIDE SEQUENCE</scope>
    <source>
        <strain evidence="6">NIES-1699</strain>
    </source>
</reference>
<organism evidence="6 7">
    <name type="scientific">Chrysophaeum taylorii</name>
    <dbReference type="NCBI Taxonomy" id="2483200"/>
    <lineage>
        <taxon>Eukaryota</taxon>
        <taxon>Sar</taxon>
        <taxon>Stramenopiles</taxon>
        <taxon>Ochrophyta</taxon>
        <taxon>Pelagophyceae</taxon>
        <taxon>Pelagomonadales</taxon>
        <taxon>Pelagomonadaceae</taxon>
        <taxon>Chrysophaeum</taxon>
    </lineage>
</organism>
<dbReference type="InterPro" id="IPR000197">
    <property type="entry name" value="Znf_TAZ"/>
</dbReference>
<evidence type="ECO:0000256" key="4">
    <source>
        <dbReference type="SAM" id="MobiDB-lite"/>
    </source>
</evidence>
<feature type="domain" description="TAZ-type" evidence="5">
    <location>
        <begin position="35"/>
        <end position="94"/>
    </location>
</feature>
<dbReference type="Gene3D" id="1.20.1020.10">
    <property type="entry name" value="TAZ domain"/>
    <property type="match status" value="1"/>
</dbReference>
<evidence type="ECO:0000313" key="7">
    <source>
        <dbReference type="Proteomes" id="UP001230188"/>
    </source>
</evidence>
<evidence type="ECO:0000313" key="6">
    <source>
        <dbReference type="EMBL" id="KAJ8600792.1"/>
    </source>
</evidence>
<evidence type="ECO:0000259" key="5">
    <source>
        <dbReference type="Pfam" id="PF02135"/>
    </source>
</evidence>
<keyword evidence="3" id="KW-0862">Zinc</keyword>
<evidence type="ECO:0000256" key="3">
    <source>
        <dbReference type="ARBA" id="ARBA00022833"/>
    </source>
</evidence>
<dbReference type="SUPFAM" id="SSF57933">
    <property type="entry name" value="TAZ domain"/>
    <property type="match status" value="1"/>
</dbReference>
<feature type="region of interest" description="Disordered" evidence="4">
    <location>
        <begin position="111"/>
        <end position="163"/>
    </location>
</feature>
<keyword evidence="2" id="KW-0863">Zinc-finger</keyword>
<dbReference type="AlphaFoldDB" id="A0AAD7XGQ2"/>
<dbReference type="EMBL" id="JAQMWT010000478">
    <property type="protein sequence ID" value="KAJ8600792.1"/>
    <property type="molecule type" value="Genomic_DNA"/>
</dbReference>
<comment type="caution">
    <text evidence="6">The sequence shown here is derived from an EMBL/GenBank/DDBJ whole genome shotgun (WGS) entry which is preliminary data.</text>
</comment>
<dbReference type="InterPro" id="IPR035898">
    <property type="entry name" value="TAZ_dom_sf"/>
</dbReference>
<keyword evidence="7" id="KW-1185">Reference proteome</keyword>
<protein>
    <recommendedName>
        <fullName evidence="5">TAZ-type domain-containing protein</fullName>
    </recommendedName>
</protein>